<proteinExistence type="predicted"/>
<evidence type="ECO:0000313" key="2">
    <source>
        <dbReference type="EMBL" id="WRQ85588.1"/>
    </source>
</evidence>
<reference evidence="2 3" key="2">
    <citation type="submission" date="2023-12" db="EMBL/GenBank/DDBJ databases">
        <title>Description of an unclassified Opitutus bacterium of Verrucomicrobiota.</title>
        <authorList>
            <person name="Zhang D.-F."/>
        </authorList>
    </citation>
    <scope>NUCLEOTIDE SEQUENCE [LARGE SCALE GENOMIC DNA]</scope>
    <source>
        <strain evidence="2 3">WL0086</strain>
    </source>
</reference>
<protein>
    <submittedName>
        <fullName evidence="2">DUF5069 domain-containing protein</fullName>
    </submittedName>
</protein>
<dbReference type="EMBL" id="CP139781">
    <property type="protein sequence ID" value="WRQ85588.1"/>
    <property type="molecule type" value="Genomic_DNA"/>
</dbReference>
<feature type="domain" description="DUF5069" evidence="1">
    <location>
        <begin position="9"/>
        <end position="144"/>
    </location>
</feature>
<name>A0ABZ1C1S7_9BACT</name>
<organism evidence="2 3">
    <name type="scientific">Actomonas aquatica</name>
    <dbReference type="NCBI Taxonomy" id="2866162"/>
    <lineage>
        <taxon>Bacteria</taxon>
        <taxon>Pseudomonadati</taxon>
        <taxon>Verrucomicrobiota</taxon>
        <taxon>Opitutia</taxon>
        <taxon>Opitutales</taxon>
        <taxon>Opitutaceae</taxon>
        <taxon>Actomonas</taxon>
    </lineage>
</organism>
<sequence length="157" mass="17470">MSAPTSTPLLRRPWDRLADCMWLPRFVDKARLHLRGELPADFHKAFGFRLATDGVFMTHFGLTLEALLEAVKNAGADDAPIATWFLAQPGVTAESIAAWNELAPRLGLPGTPMERAFRWALTHYYTGDDLDPRVTTVFTGLAWDEGYLDEMPAALLP</sequence>
<dbReference type="RefSeq" id="WP_221032869.1">
    <property type="nucleotide sequence ID" value="NZ_CP139781.1"/>
</dbReference>
<dbReference type="Pfam" id="PF16798">
    <property type="entry name" value="DUF5069"/>
    <property type="match status" value="1"/>
</dbReference>
<dbReference type="Proteomes" id="UP000738431">
    <property type="component" value="Chromosome"/>
</dbReference>
<keyword evidence="3" id="KW-1185">Reference proteome</keyword>
<reference evidence="2 3" key="1">
    <citation type="submission" date="2021-08" db="EMBL/GenBank/DDBJ databases">
        <authorList>
            <person name="Zhang D."/>
            <person name="Zhang A."/>
            <person name="Wang L."/>
        </authorList>
    </citation>
    <scope>NUCLEOTIDE SEQUENCE [LARGE SCALE GENOMIC DNA]</scope>
    <source>
        <strain evidence="2 3">WL0086</strain>
    </source>
</reference>
<gene>
    <name evidence="2" type="ORF">K1X11_012320</name>
</gene>
<evidence type="ECO:0000259" key="1">
    <source>
        <dbReference type="Pfam" id="PF16798"/>
    </source>
</evidence>
<accession>A0ABZ1C1S7</accession>
<evidence type="ECO:0000313" key="3">
    <source>
        <dbReference type="Proteomes" id="UP000738431"/>
    </source>
</evidence>
<dbReference type="InterPro" id="IPR031849">
    <property type="entry name" value="DUF5069"/>
</dbReference>